<evidence type="ECO:0000256" key="1">
    <source>
        <dbReference type="SAM" id="MobiDB-lite"/>
    </source>
</evidence>
<feature type="compositionally biased region" description="Polar residues" evidence="1">
    <location>
        <begin position="191"/>
        <end position="200"/>
    </location>
</feature>
<dbReference type="RefSeq" id="WP_066881483.1">
    <property type="nucleotide sequence ID" value="NZ_LODL01000010.1"/>
</dbReference>
<dbReference type="EMBL" id="LODL01000010">
    <property type="protein sequence ID" value="KXB31826.1"/>
    <property type="molecule type" value="Genomic_DNA"/>
</dbReference>
<comment type="caution">
    <text evidence="2">The sequence shown here is derived from an EMBL/GenBank/DDBJ whole genome shotgun (WGS) entry which is preliminary data.</text>
</comment>
<dbReference type="AlphaFoldDB" id="A0A133XLN6"/>
<keyword evidence="3" id="KW-1185">Reference proteome</keyword>
<proteinExistence type="predicted"/>
<accession>A0A133XLN6</accession>
<dbReference type="Proteomes" id="UP000070186">
    <property type="component" value="Unassembled WGS sequence"/>
</dbReference>
<organism evidence="2 3">
    <name type="scientific">Dechloromonas denitrificans</name>
    <dbReference type="NCBI Taxonomy" id="281362"/>
    <lineage>
        <taxon>Bacteria</taxon>
        <taxon>Pseudomonadati</taxon>
        <taxon>Pseudomonadota</taxon>
        <taxon>Betaproteobacteria</taxon>
        <taxon>Rhodocyclales</taxon>
        <taxon>Azonexaceae</taxon>
        <taxon>Dechloromonas</taxon>
    </lineage>
</organism>
<dbReference type="Pfam" id="PF14559">
    <property type="entry name" value="TPR_19"/>
    <property type="match status" value="1"/>
</dbReference>
<dbReference type="SUPFAM" id="SSF48452">
    <property type="entry name" value="TPR-like"/>
    <property type="match status" value="1"/>
</dbReference>
<reference evidence="2 3" key="1">
    <citation type="submission" date="2015-12" db="EMBL/GenBank/DDBJ databases">
        <title>Nitrous oxide reduction kinetics distinguish bacteria harboring typical versus atypical NosZ.</title>
        <authorList>
            <person name="Yoon S."/>
            <person name="Nissen S."/>
            <person name="Park D."/>
            <person name="Sanford R.A."/>
            <person name="Loeffler F.E."/>
        </authorList>
    </citation>
    <scope>NUCLEOTIDE SEQUENCE [LARGE SCALE GENOMIC DNA]</scope>
    <source>
        <strain evidence="2 3">ATCC BAA-841</strain>
    </source>
</reference>
<gene>
    <name evidence="2" type="ORF">AT959_05640</name>
</gene>
<dbReference type="Gene3D" id="1.25.40.10">
    <property type="entry name" value="Tetratricopeptide repeat domain"/>
    <property type="match status" value="1"/>
</dbReference>
<dbReference type="InterPro" id="IPR011990">
    <property type="entry name" value="TPR-like_helical_dom_sf"/>
</dbReference>
<protein>
    <submittedName>
        <fullName evidence="2">Uncharacterized protein</fullName>
    </submittedName>
</protein>
<evidence type="ECO:0000313" key="2">
    <source>
        <dbReference type="EMBL" id="KXB31826.1"/>
    </source>
</evidence>
<sequence>MLSLESLRYVLVFGLIGALSGCATNSVPMSQDEFLAAMDKSSLSVDSLLSKGNEEEAVKVLGDLAKKNPGRKEPWVRMAKVYFDAENYAQAIVASEEALQRDTTDRTAKSIRAVSGLRVATQSLFDLRSDVELKGNARSDAVGLAKVMRETLGEDVLVPPAELEARKKKEAAMRAKPRPIPKKTDGMTDATPASASSGANPFSVLR</sequence>
<dbReference type="STRING" id="281362.AT959_05640"/>
<feature type="region of interest" description="Disordered" evidence="1">
    <location>
        <begin position="166"/>
        <end position="206"/>
    </location>
</feature>
<name>A0A133XLN6_9RHOO</name>
<evidence type="ECO:0000313" key="3">
    <source>
        <dbReference type="Proteomes" id="UP000070186"/>
    </source>
</evidence>